<name>A0A1E3L7X6_9BACL</name>
<dbReference type="InterPro" id="IPR042047">
    <property type="entry name" value="SleB_dom1"/>
</dbReference>
<reference evidence="3 4" key="1">
    <citation type="submission" date="2016-08" db="EMBL/GenBank/DDBJ databases">
        <title>Genome sequencing of Paenibacillus sp. TI45-13ar, isolated from Korean traditional nuruk.</title>
        <authorList>
            <person name="Kim S.-J."/>
        </authorList>
    </citation>
    <scope>NUCLEOTIDE SEQUENCE [LARGE SCALE GENOMIC DNA]</scope>
    <source>
        <strain evidence="3 4">TI45-13ar</strain>
    </source>
</reference>
<dbReference type="PATRIC" id="fig|1886670.3.peg.710"/>
<evidence type="ECO:0000256" key="1">
    <source>
        <dbReference type="SAM" id="Phobius"/>
    </source>
</evidence>
<dbReference type="GO" id="GO:0008745">
    <property type="term" value="F:N-acetylmuramoyl-L-alanine amidase activity"/>
    <property type="evidence" value="ECO:0007669"/>
    <property type="project" value="UniProtKB-EC"/>
</dbReference>
<dbReference type="Proteomes" id="UP000094578">
    <property type="component" value="Unassembled WGS sequence"/>
</dbReference>
<keyword evidence="1" id="KW-0812">Transmembrane</keyword>
<feature type="transmembrane region" description="Helical" evidence="1">
    <location>
        <begin position="9"/>
        <end position="28"/>
    </location>
</feature>
<keyword evidence="1" id="KW-1133">Transmembrane helix</keyword>
<dbReference type="RefSeq" id="WP_069326153.1">
    <property type="nucleotide sequence ID" value="NZ_MDER01000027.1"/>
</dbReference>
<comment type="caution">
    <text evidence="3">The sequence shown here is derived from an EMBL/GenBank/DDBJ whole genome shotgun (WGS) entry which is preliminary data.</text>
</comment>
<feature type="domain" description="Cell wall hydrolase SleB" evidence="2">
    <location>
        <begin position="180"/>
        <end position="281"/>
    </location>
</feature>
<dbReference type="EC" id="3.5.1.28" evidence="3"/>
<evidence type="ECO:0000259" key="2">
    <source>
        <dbReference type="Pfam" id="PF07486"/>
    </source>
</evidence>
<keyword evidence="1" id="KW-0472">Membrane</keyword>
<dbReference type="InterPro" id="IPR011105">
    <property type="entry name" value="Cell_wall_hydrolase_SleB"/>
</dbReference>
<proteinExistence type="predicted"/>
<dbReference type="EMBL" id="MDER01000027">
    <property type="protein sequence ID" value="ODP29917.1"/>
    <property type="molecule type" value="Genomic_DNA"/>
</dbReference>
<sequence length="282" mass="31741">MEFIKRNQWITPLLGVLFIFVMSMPFWMDNRTTQEETFTELPMWGTKPVVASASTLEARTNINFVTWNNTHTKKVVKQVKAETVAAQAKVTKAKKIAEQAKIKTAHAKIKAANARSAKAKASSGIVTASSSINHSTPTHLYFTRTELLNQKEKSEATWTYALSSKDRLLLERIVMAEAEGEPYEGKVAVANVVLNRLRSANFPKTIKDVIYQRYQFSPVNNGRFDRVQPNADSVKAVSEALSGHKQVPDDTYYFVSLSLATDDTIERTRTKVVQIGHHTFFK</sequence>
<dbReference type="Gene3D" id="1.10.10.2520">
    <property type="entry name" value="Cell wall hydrolase SleB, domain 1"/>
    <property type="match status" value="1"/>
</dbReference>
<dbReference type="Pfam" id="PF07486">
    <property type="entry name" value="Hydrolase_2"/>
    <property type="match status" value="1"/>
</dbReference>
<accession>A0A1E3L7X6</accession>
<dbReference type="STRING" id="1886670.PTI45_00692"/>
<evidence type="ECO:0000313" key="3">
    <source>
        <dbReference type="EMBL" id="ODP29917.1"/>
    </source>
</evidence>
<keyword evidence="4" id="KW-1185">Reference proteome</keyword>
<gene>
    <name evidence="3" type="primary">cwlJ</name>
    <name evidence="3" type="ORF">PTI45_00692</name>
</gene>
<evidence type="ECO:0000313" key="4">
    <source>
        <dbReference type="Proteomes" id="UP000094578"/>
    </source>
</evidence>
<protein>
    <submittedName>
        <fullName evidence="3">N-acetylmuramoyl-L-alanine amidase</fullName>
        <ecNumber evidence="3">3.5.1.28</ecNumber>
    </submittedName>
</protein>
<keyword evidence="3" id="KW-0378">Hydrolase</keyword>
<organism evidence="3 4">
    <name type="scientific">Paenibacillus nuruki</name>
    <dbReference type="NCBI Taxonomy" id="1886670"/>
    <lineage>
        <taxon>Bacteria</taxon>
        <taxon>Bacillati</taxon>
        <taxon>Bacillota</taxon>
        <taxon>Bacilli</taxon>
        <taxon>Bacillales</taxon>
        <taxon>Paenibacillaceae</taxon>
        <taxon>Paenibacillus</taxon>
    </lineage>
</organism>
<dbReference type="AlphaFoldDB" id="A0A1E3L7X6"/>